<dbReference type="InterPro" id="IPR019786">
    <property type="entry name" value="Zinc_finger_PHD-type_CS"/>
</dbReference>
<evidence type="ECO:0000256" key="5">
    <source>
        <dbReference type="SAM" id="MobiDB-lite"/>
    </source>
</evidence>
<name>A0A8S3QL09_MYTED</name>
<keyword evidence="3" id="KW-0862">Zinc</keyword>
<feature type="region of interest" description="Disordered" evidence="5">
    <location>
        <begin position="754"/>
        <end position="794"/>
    </location>
</feature>
<feature type="compositionally biased region" description="Polar residues" evidence="5">
    <location>
        <begin position="639"/>
        <end position="653"/>
    </location>
</feature>
<feature type="compositionally biased region" description="Polar residues" evidence="5">
    <location>
        <begin position="667"/>
        <end position="688"/>
    </location>
</feature>
<evidence type="ECO:0000256" key="1">
    <source>
        <dbReference type="ARBA" id="ARBA00022723"/>
    </source>
</evidence>
<dbReference type="AlphaFoldDB" id="A0A8S3QL09"/>
<keyword evidence="8" id="KW-1185">Reference proteome</keyword>
<feature type="compositionally biased region" description="Polar residues" evidence="5">
    <location>
        <begin position="401"/>
        <end position="410"/>
    </location>
</feature>
<dbReference type="OrthoDB" id="10002605at2759"/>
<feature type="compositionally biased region" description="Polar residues" evidence="5">
    <location>
        <begin position="754"/>
        <end position="773"/>
    </location>
</feature>
<feature type="compositionally biased region" description="Polar residues" evidence="5">
    <location>
        <begin position="235"/>
        <end position="256"/>
    </location>
</feature>
<feature type="compositionally biased region" description="Low complexity" evidence="5">
    <location>
        <begin position="657"/>
        <end position="666"/>
    </location>
</feature>
<protein>
    <recommendedName>
        <fullName evidence="6">PHD-type domain-containing protein</fullName>
    </recommendedName>
</protein>
<dbReference type="SUPFAM" id="SSF57903">
    <property type="entry name" value="FYVE/PHD zinc finger"/>
    <property type="match status" value="1"/>
</dbReference>
<feature type="region of interest" description="Disordered" evidence="5">
    <location>
        <begin position="391"/>
        <end position="433"/>
    </location>
</feature>
<organism evidence="7 8">
    <name type="scientific">Mytilus edulis</name>
    <name type="common">Blue mussel</name>
    <dbReference type="NCBI Taxonomy" id="6550"/>
    <lineage>
        <taxon>Eukaryota</taxon>
        <taxon>Metazoa</taxon>
        <taxon>Spiralia</taxon>
        <taxon>Lophotrochozoa</taxon>
        <taxon>Mollusca</taxon>
        <taxon>Bivalvia</taxon>
        <taxon>Autobranchia</taxon>
        <taxon>Pteriomorphia</taxon>
        <taxon>Mytilida</taxon>
        <taxon>Mytiloidea</taxon>
        <taxon>Mytilidae</taxon>
        <taxon>Mytilinae</taxon>
        <taxon>Mytilus</taxon>
    </lineage>
</organism>
<evidence type="ECO:0000256" key="4">
    <source>
        <dbReference type="PROSITE-ProRule" id="PRU00146"/>
    </source>
</evidence>
<dbReference type="Gene3D" id="3.30.40.10">
    <property type="entry name" value="Zinc/RING finger domain, C3HC4 (zinc finger)"/>
    <property type="match status" value="1"/>
</dbReference>
<dbReference type="PROSITE" id="PS01359">
    <property type="entry name" value="ZF_PHD_1"/>
    <property type="match status" value="1"/>
</dbReference>
<dbReference type="InterPro" id="IPR019787">
    <property type="entry name" value="Znf_PHD-finger"/>
</dbReference>
<dbReference type="InterPro" id="IPR013083">
    <property type="entry name" value="Znf_RING/FYVE/PHD"/>
</dbReference>
<dbReference type="SMART" id="SM00249">
    <property type="entry name" value="PHD"/>
    <property type="match status" value="1"/>
</dbReference>
<evidence type="ECO:0000313" key="7">
    <source>
        <dbReference type="EMBL" id="CAG2197486.1"/>
    </source>
</evidence>
<feature type="region of interest" description="Disordered" evidence="5">
    <location>
        <begin position="639"/>
        <end position="688"/>
    </location>
</feature>
<dbReference type="InterPro" id="IPR001965">
    <property type="entry name" value="Znf_PHD"/>
</dbReference>
<evidence type="ECO:0000256" key="2">
    <source>
        <dbReference type="ARBA" id="ARBA00022771"/>
    </source>
</evidence>
<comment type="caution">
    <text evidence="7">The sequence shown here is derived from an EMBL/GenBank/DDBJ whole genome shotgun (WGS) entry which is preliminary data.</text>
</comment>
<dbReference type="EMBL" id="CAJPWZ010000649">
    <property type="protein sequence ID" value="CAG2197486.1"/>
    <property type="molecule type" value="Genomic_DNA"/>
</dbReference>
<feature type="compositionally biased region" description="Basic and acidic residues" evidence="5">
    <location>
        <begin position="257"/>
        <end position="267"/>
    </location>
</feature>
<evidence type="ECO:0000313" key="8">
    <source>
        <dbReference type="Proteomes" id="UP000683360"/>
    </source>
</evidence>
<accession>A0A8S3QL09</accession>
<feature type="compositionally biased region" description="Polar residues" evidence="5">
    <location>
        <begin position="334"/>
        <end position="346"/>
    </location>
</feature>
<feature type="region of interest" description="Disordered" evidence="5">
    <location>
        <begin position="235"/>
        <end position="275"/>
    </location>
</feature>
<feature type="region of interest" description="Disordered" evidence="5">
    <location>
        <begin position="307"/>
        <end position="359"/>
    </location>
</feature>
<keyword evidence="2 4" id="KW-0863">Zinc-finger</keyword>
<proteinExistence type="predicted"/>
<reference evidence="7" key="1">
    <citation type="submission" date="2021-03" db="EMBL/GenBank/DDBJ databases">
        <authorList>
            <person name="Bekaert M."/>
        </authorList>
    </citation>
    <scope>NUCLEOTIDE SEQUENCE</scope>
</reference>
<sequence>MKAGKNFVIEFSTGAYELIKEKILQLIKSPEFNLSFVVVEQHGVELSNLNIDSCYKIFNRKANNQPGNLLKFTMNLYHTTNKMTVNGGRVDIFINDIFDKICAEIQNHYTELNICNKTIHSQLSIIKDSLSNIIQKDLKRNQMEALKTTEDQLSTVDLNTSGLQLAESEDGEICPNCEQTVQTEGIACDSCNNWFHYKCVGLTEDHINSYQQLEYHCDQCNDDLLYVGATFIPQTDNNNQQLPINTSSSEPTISSHETQDHTTDTHMDSPAQKSSLEFPTDTCLNPCITSCHNQTASNLEKDDTMVKSVLTSTSSESTSATRNPITDRGKPAKRNNSPTSRSSTYQRKPKVKSSVLEHDQTLITQRTRILDLENEVNQLRTVLQTFKDHIKHQSDPAETGPSHQNSNQSFRIDANPHFNPRHRNDTNSPWSPQHLDTYYKQELLENRLRILENQTAQNMSINTALITQLSLQNRPMSHYHPPCQHNLFQSHYPPLQPVPFIPQWNLHPAYSQTQFTNHPGSMQHQHQPQFQTNAHLATGHGYPGIPQQNLPPTYAYSSQQVPDFHGNRAPHIPTPFIPQPHIYHDKAFRTDLGFQHPAPHLQQSSGRYNLNYKAFNQNSTRLAHNSNLQARMAKITPQSVTMETGQRGWTNRRYQQKKQLPSQPSSNTNIGKMSKPQNETITTSFSSPPIDSEIVNYLDLEMHKEQADILLVPSHSNQVITTAETHQQPIEHSQKTQVASHQTTYQISATDNIQSPNRTGIIKSNSPFRNNCLQEKPPEQKENLESLVEPRTSD</sequence>
<dbReference type="Pfam" id="PF00628">
    <property type="entry name" value="PHD"/>
    <property type="match status" value="1"/>
</dbReference>
<dbReference type="InterPro" id="IPR011011">
    <property type="entry name" value="Znf_FYVE_PHD"/>
</dbReference>
<feature type="compositionally biased region" description="Low complexity" evidence="5">
    <location>
        <begin position="308"/>
        <end position="321"/>
    </location>
</feature>
<gene>
    <name evidence="7" type="ORF">MEDL_12331</name>
</gene>
<dbReference type="PROSITE" id="PS50016">
    <property type="entry name" value="ZF_PHD_2"/>
    <property type="match status" value="1"/>
</dbReference>
<evidence type="ECO:0000256" key="3">
    <source>
        <dbReference type="ARBA" id="ARBA00022833"/>
    </source>
</evidence>
<evidence type="ECO:0000259" key="6">
    <source>
        <dbReference type="PROSITE" id="PS50016"/>
    </source>
</evidence>
<dbReference type="GO" id="GO:0008270">
    <property type="term" value="F:zinc ion binding"/>
    <property type="evidence" value="ECO:0007669"/>
    <property type="project" value="UniProtKB-KW"/>
</dbReference>
<feature type="domain" description="PHD-type" evidence="6">
    <location>
        <begin position="171"/>
        <end position="223"/>
    </location>
</feature>
<dbReference type="Proteomes" id="UP000683360">
    <property type="component" value="Unassembled WGS sequence"/>
</dbReference>
<keyword evidence="1" id="KW-0479">Metal-binding</keyword>